<keyword evidence="3" id="KW-0804">Transcription</keyword>
<dbReference type="PRINTS" id="PR00455">
    <property type="entry name" value="HTHTETR"/>
</dbReference>
<protein>
    <submittedName>
        <fullName evidence="6">TetR/AcrR family transcriptional regulator</fullName>
    </submittedName>
</protein>
<dbReference type="SUPFAM" id="SSF48498">
    <property type="entry name" value="Tetracyclin repressor-like, C-terminal domain"/>
    <property type="match status" value="1"/>
</dbReference>
<organism evidence="6 7">
    <name type="scientific">Actinoplanes oblitus</name>
    <dbReference type="NCBI Taxonomy" id="3040509"/>
    <lineage>
        <taxon>Bacteria</taxon>
        <taxon>Bacillati</taxon>
        <taxon>Actinomycetota</taxon>
        <taxon>Actinomycetes</taxon>
        <taxon>Micromonosporales</taxon>
        <taxon>Micromonosporaceae</taxon>
        <taxon>Actinoplanes</taxon>
    </lineage>
</organism>
<dbReference type="InterPro" id="IPR001647">
    <property type="entry name" value="HTH_TetR"/>
</dbReference>
<gene>
    <name evidence="6" type="ORF">ACTOB_004320</name>
</gene>
<keyword evidence="7" id="KW-1185">Reference proteome</keyword>
<feature type="DNA-binding region" description="H-T-H motif" evidence="4">
    <location>
        <begin position="37"/>
        <end position="56"/>
    </location>
</feature>
<dbReference type="PANTHER" id="PTHR30055">
    <property type="entry name" value="HTH-TYPE TRANSCRIPTIONAL REGULATOR RUTR"/>
    <property type="match status" value="1"/>
</dbReference>
<evidence type="ECO:0000256" key="4">
    <source>
        <dbReference type="PROSITE-ProRule" id="PRU00335"/>
    </source>
</evidence>
<dbReference type="PROSITE" id="PS50977">
    <property type="entry name" value="HTH_TETR_2"/>
    <property type="match status" value="1"/>
</dbReference>
<keyword evidence="1" id="KW-0805">Transcription regulation</keyword>
<evidence type="ECO:0000256" key="1">
    <source>
        <dbReference type="ARBA" id="ARBA00023015"/>
    </source>
</evidence>
<proteinExistence type="predicted"/>
<evidence type="ECO:0000313" key="6">
    <source>
        <dbReference type="EMBL" id="WIN00605.1"/>
    </source>
</evidence>
<accession>A0ABY8WVP3</accession>
<dbReference type="Pfam" id="PF00440">
    <property type="entry name" value="TetR_N"/>
    <property type="match status" value="1"/>
</dbReference>
<dbReference type="SUPFAM" id="SSF46689">
    <property type="entry name" value="Homeodomain-like"/>
    <property type="match status" value="1"/>
</dbReference>
<dbReference type="PANTHER" id="PTHR30055:SF234">
    <property type="entry name" value="HTH-TYPE TRANSCRIPTIONAL REGULATOR BETI"/>
    <property type="match status" value="1"/>
</dbReference>
<dbReference type="InterPro" id="IPR050109">
    <property type="entry name" value="HTH-type_TetR-like_transc_reg"/>
</dbReference>
<dbReference type="InterPro" id="IPR036271">
    <property type="entry name" value="Tet_transcr_reg_TetR-rel_C_sf"/>
</dbReference>
<evidence type="ECO:0000256" key="2">
    <source>
        <dbReference type="ARBA" id="ARBA00023125"/>
    </source>
</evidence>
<evidence type="ECO:0000259" key="5">
    <source>
        <dbReference type="PROSITE" id="PS50977"/>
    </source>
</evidence>
<reference evidence="6 7" key="1">
    <citation type="submission" date="2023-06" db="EMBL/GenBank/DDBJ databases">
        <authorList>
            <person name="Yushchuk O."/>
            <person name="Binda E."/>
            <person name="Ruckert-Reed C."/>
            <person name="Fedorenko V."/>
            <person name="Kalinowski J."/>
            <person name="Marinelli F."/>
        </authorList>
    </citation>
    <scope>NUCLEOTIDE SEQUENCE [LARGE SCALE GENOMIC DNA]</scope>
    <source>
        <strain evidence="6 7">NRRL 3884</strain>
    </source>
</reference>
<dbReference type="Gene3D" id="1.10.357.10">
    <property type="entry name" value="Tetracycline Repressor, domain 2"/>
    <property type="match status" value="1"/>
</dbReference>
<feature type="domain" description="HTH tetR-type" evidence="5">
    <location>
        <begin position="14"/>
        <end position="74"/>
    </location>
</feature>
<keyword evidence="2 4" id="KW-0238">DNA-binding</keyword>
<dbReference type="RefSeq" id="WP_284922134.1">
    <property type="nucleotide sequence ID" value="NZ_CP126980.1"/>
</dbReference>
<dbReference type="Proteomes" id="UP001240150">
    <property type="component" value="Chromosome"/>
</dbReference>
<dbReference type="InterPro" id="IPR009057">
    <property type="entry name" value="Homeodomain-like_sf"/>
</dbReference>
<evidence type="ECO:0000256" key="3">
    <source>
        <dbReference type="ARBA" id="ARBA00023163"/>
    </source>
</evidence>
<evidence type="ECO:0000313" key="7">
    <source>
        <dbReference type="Proteomes" id="UP001240150"/>
    </source>
</evidence>
<sequence length="211" mass="23095">MRRPDRLTQAERRERTRQALLEASAVELSRYGYGQFNLARVASSAGFTRGALYHQFTDKNDLILAVIEWTRDTWLREVGALVTEERDPVAALLVLARGQAAFSRRDVARVLIALRMSFAGQDHPVGREVERTYALLIERCRDLVADGQGAGSITTDTPAEVLATALLGALEGLFIGLASRAFDEQTPPTPTPYLETLAVRTVAGVLGLKGT</sequence>
<dbReference type="EMBL" id="CP126980">
    <property type="protein sequence ID" value="WIN00605.1"/>
    <property type="molecule type" value="Genomic_DNA"/>
</dbReference>
<name>A0ABY8WVP3_9ACTN</name>